<dbReference type="AlphaFoldDB" id="A0A1J1HSV9"/>
<feature type="region of interest" description="Disordered" evidence="1">
    <location>
        <begin position="1"/>
        <end position="43"/>
    </location>
</feature>
<feature type="compositionally biased region" description="Basic and acidic residues" evidence="1">
    <location>
        <begin position="19"/>
        <end position="32"/>
    </location>
</feature>
<accession>A0A1J1HSV9</accession>
<sequence length="80" mass="9146">MDEKNSARFPIVKPQISETDPKFPYRDNRHYTDPTANFPKKSKQVGYTAKLTLQKSTNNAVSMCHSPELPTSHPWFEPAP</sequence>
<evidence type="ECO:0000313" key="3">
    <source>
        <dbReference type="EMBL" id="CRK91143.1"/>
    </source>
</evidence>
<protein>
    <submittedName>
        <fullName evidence="2">CLUMA_CG004827, isoform A</fullName>
    </submittedName>
    <submittedName>
        <fullName evidence="3">CLUMA_CG004829, isoform A</fullName>
    </submittedName>
</protein>
<evidence type="ECO:0000313" key="4">
    <source>
        <dbReference type="Proteomes" id="UP000183832"/>
    </source>
</evidence>
<organism evidence="3 4">
    <name type="scientific">Clunio marinus</name>
    <dbReference type="NCBI Taxonomy" id="568069"/>
    <lineage>
        <taxon>Eukaryota</taxon>
        <taxon>Metazoa</taxon>
        <taxon>Ecdysozoa</taxon>
        <taxon>Arthropoda</taxon>
        <taxon>Hexapoda</taxon>
        <taxon>Insecta</taxon>
        <taxon>Pterygota</taxon>
        <taxon>Neoptera</taxon>
        <taxon>Endopterygota</taxon>
        <taxon>Diptera</taxon>
        <taxon>Nematocera</taxon>
        <taxon>Chironomoidea</taxon>
        <taxon>Chironomidae</taxon>
        <taxon>Clunio</taxon>
    </lineage>
</organism>
<evidence type="ECO:0000313" key="2">
    <source>
        <dbReference type="EMBL" id="CRK91141.1"/>
    </source>
</evidence>
<dbReference type="OrthoDB" id="7788836at2759"/>
<gene>
    <name evidence="2" type="ORF">CLUMA_CG004827</name>
    <name evidence="3" type="ORF">CLUMA_CG004829</name>
</gene>
<proteinExistence type="predicted"/>
<dbReference type="EMBL" id="CVRI01000020">
    <property type="protein sequence ID" value="CRK91143.1"/>
    <property type="molecule type" value="Genomic_DNA"/>
</dbReference>
<dbReference type="EMBL" id="CVRI01000020">
    <property type="protein sequence ID" value="CRK91141.1"/>
    <property type="molecule type" value="Genomic_DNA"/>
</dbReference>
<reference evidence="3 4" key="1">
    <citation type="submission" date="2015-04" db="EMBL/GenBank/DDBJ databases">
        <authorList>
            <person name="Syromyatnikov M.Y."/>
            <person name="Popov V.N."/>
        </authorList>
    </citation>
    <scope>NUCLEOTIDE SEQUENCE [LARGE SCALE GENOMIC DNA]</scope>
</reference>
<evidence type="ECO:0000256" key="1">
    <source>
        <dbReference type="SAM" id="MobiDB-lite"/>
    </source>
</evidence>
<name>A0A1J1HSV9_9DIPT</name>
<keyword evidence="4" id="KW-1185">Reference proteome</keyword>
<dbReference type="Proteomes" id="UP000183832">
    <property type="component" value="Unassembled WGS sequence"/>
</dbReference>